<dbReference type="FunFam" id="2.60.40.10:FF:000158">
    <property type="entry name" value="Sidekick cell adhesion molecule 2"/>
    <property type="match status" value="1"/>
</dbReference>
<keyword evidence="16" id="KW-1185">Reference proteome</keyword>
<dbReference type="Pfam" id="PF07679">
    <property type="entry name" value="I-set"/>
    <property type="match status" value="2"/>
</dbReference>
<evidence type="ECO:0000256" key="12">
    <source>
        <dbReference type="SAM" id="MobiDB-lite"/>
    </source>
</evidence>
<dbReference type="FunFam" id="2.60.40.10:FF:000107">
    <property type="entry name" value="Myosin, light chain kinase a"/>
    <property type="match status" value="1"/>
</dbReference>
<dbReference type="SUPFAM" id="SSF48726">
    <property type="entry name" value="Immunoglobulin"/>
    <property type="match status" value="4"/>
</dbReference>
<evidence type="ECO:0000256" key="7">
    <source>
        <dbReference type="ARBA" id="ARBA00023136"/>
    </source>
</evidence>
<dbReference type="Pfam" id="PF13927">
    <property type="entry name" value="Ig_3"/>
    <property type="match status" value="1"/>
</dbReference>
<dbReference type="PROSITE" id="PS50835">
    <property type="entry name" value="IG_LIKE"/>
    <property type="match status" value="3"/>
</dbReference>
<keyword evidence="6" id="KW-1133">Transmembrane helix</keyword>
<dbReference type="GO" id="GO:0016020">
    <property type="term" value="C:membrane"/>
    <property type="evidence" value="ECO:0007669"/>
    <property type="project" value="UniProtKB-SubCell"/>
</dbReference>
<dbReference type="SMART" id="SM00060">
    <property type="entry name" value="FN3"/>
    <property type="match status" value="4"/>
</dbReference>
<dbReference type="FunFam" id="2.60.40.10:FF:002289">
    <property type="entry name" value="Protein sidekick homolog"/>
    <property type="match status" value="1"/>
</dbReference>
<dbReference type="InterPro" id="IPR003598">
    <property type="entry name" value="Ig_sub2"/>
</dbReference>
<evidence type="ECO:0000259" key="14">
    <source>
        <dbReference type="PROSITE" id="PS50853"/>
    </source>
</evidence>
<protein>
    <submittedName>
        <fullName evidence="15">Uncharacterized protein</fullName>
    </submittedName>
</protein>
<proteinExistence type="inferred from homology"/>
<feature type="domain" description="Ig-like" evidence="13">
    <location>
        <begin position="239"/>
        <end position="312"/>
    </location>
</feature>
<keyword evidence="9" id="KW-0325">Glycoprotein</keyword>
<dbReference type="PANTHER" id="PTHR44170">
    <property type="entry name" value="PROTEIN SIDEKICK"/>
    <property type="match status" value="1"/>
</dbReference>
<dbReference type="SMART" id="SM00409">
    <property type="entry name" value="IG"/>
    <property type="match status" value="4"/>
</dbReference>
<dbReference type="InterPro" id="IPR007110">
    <property type="entry name" value="Ig-like_dom"/>
</dbReference>
<dbReference type="InterPro" id="IPR013098">
    <property type="entry name" value="Ig_I-set"/>
</dbReference>
<dbReference type="Pfam" id="PF00041">
    <property type="entry name" value="fn3"/>
    <property type="match status" value="3"/>
</dbReference>
<evidence type="ECO:0000256" key="8">
    <source>
        <dbReference type="ARBA" id="ARBA00023157"/>
    </source>
</evidence>
<feature type="domain" description="Ig-like" evidence="13">
    <location>
        <begin position="477"/>
        <end position="554"/>
    </location>
</feature>
<keyword evidence="5" id="KW-0130">Cell adhesion</keyword>
<evidence type="ECO:0000256" key="4">
    <source>
        <dbReference type="ARBA" id="ARBA00022737"/>
    </source>
</evidence>
<dbReference type="InterPro" id="IPR036116">
    <property type="entry name" value="FN3_sf"/>
</dbReference>
<comment type="similarity">
    <text evidence="11">Belongs to the sidekick family.</text>
</comment>
<keyword evidence="8" id="KW-1015">Disulfide bond</keyword>
<evidence type="ECO:0000256" key="11">
    <source>
        <dbReference type="ARBA" id="ARBA00061621"/>
    </source>
</evidence>
<reference evidence="16" key="1">
    <citation type="submission" date="2010-08" db="EMBL/GenBank/DDBJ databases">
        <authorList>
            <consortium name="Caenorhabditis japonica Sequencing Consortium"/>
            <person name="Wilson R.K."/>
        </authorList>
    </citation>
    <scope>NUCLEOTIDE SEQUENCE [LARGE SCALE GENOMIC DNA]</scope>
    <source>
        <strain evidence="16">DF5081</strain>
    </source>
</reference>
<organism evidence="15 16">
    <name type="scientific">Caenorhabditis japonica</name>
    <dbReference type="NCBI Taxonomy" id="281687"/>
    <lineage>
        <taxon>Eukaryota</taxon>
        <taxon>Metazoa</taxon>
        <taxon>Ecdysozoa</taxon>
        <taxon>Nematoda</taxon>
        <taxon>Chromadorea</taxon>
        <taxon>Rhabditida</taxon>
        <taxon>Rhabditina</taxon>
        <taxon>Rhabditomorpha</taxon>
        <taxon>Rhabditoidea</taxon>
        <taxon>Rhabditidae</taxon>
        <taxon>Peloderinae</taxon>
        <taxon>Caenorhabditis</taxon>
    </lineage>
</organism>
<feature type="domain" description="Fibronectin type-III" evidence="14">
    <location>
        <begin position="561"/>
        <end position="667"/>
    </location>
</feature>
<evidence type="ECO:0000256" key="5">
    <source>
        <dbReference type="ARBA" id="ARBA00022889"/>
    </source>
</evidence>
<dbReference type="AlphaFoldDB" id="A0A8R1IEH8"/>
<keyword evidence="10" id="KW-0393">Immunoglobulin domain</keyword>
<evidence type="ECO:0000256" key="3">
    <source>
        <dbReference type="ARBA" id="ARBA00022729"/>
    </source>
</evidence>
<evidence type="ECO:0000259" key="13">
    <source>
        <dbReference type="PROSITE" id="PS50835"/>
    </source>
</evidence>
<dbReference type="EnsemblMetazoa" id="CJA32128a.1">
    <property type="protein sequence ID" value="CJA32128a.1"/>
    <property type="gene ID" value="WBGene00207975"/>
</dbReference>
<keyword evidence="2" id="KW-0812">Transmembrane</keyword>
<evidence type="ECO:0000256" key="6">
    <source>
        <dbReference type="ARBA" id="ARBA00022989"/>
    </source>
</evidence>
<feature type="region of interest" description="Disordered" evidence="12">
    <location>
        <begin position="647"/>
        <end position="678"/>
    </location>
</feature>
<name>A0A8R1IEH8_CAEJA</name>
<dbReference type="PANTHER" id="PTHR44170:SF56">
    <property type="entry name" value="FIBRONECTIN TYPE-III DOMAIN-CONTAINING PROTEIN"/>
    <property type="match status" value="1"/>
</dbReference>
<feature type="domain" description="Fibronectin type-III" evidence="14">
    <location>
        <begin position="877"/>
        <end position="946"/>
    </location>
</feature>
<keyword evidence="4" id="KW-0677">Repeat</keyword>
<reference evidence="15" key="2">
    <citation type="submission" date="2022-06" db="UniProtKB">
        <authorList>
            <consortium name="EnsemblMetazoa"/>
        </authorList>
    </citation>
    <scope>IDENTIFICATION</scope>
    <source>
        <strain evidence="15">DF5081</strain>
    </source>
</reference>
<feature type="domain" description="Fibronectin type-III" evidence="14">
    <location>
        <begin position="774"/>
        <end position="873"/>
    </location>
</feature>
<dbReference type="InterPro" id="IPR003599">
    <property type="entry name" value="Ig_sub"/>
</dbReference>
<dbReference type="SUPFAM" id="SSF49265">
    <property type="entry name" value="Fibronectin type III"/>
    <property type="match status" value="2"/>
</dbReference>
<dbReference type="Proteomes" id="UP000005237">
    <property type="component" value="Unassembled WGS sequence"/>
</dbReference>
<comment type="subcellular location">
    <subcellularLocation>
        <location evidence="1">Membrane</location>
        <topology evidence="1">Single-pass type I membrane protein</topology>
    </subcellularLocation>
</comment>
<evidence type="ECO:0000313" key="16">
    <source>
        <dbReference type="Proteomes" id="UP000005237"/>
    </source>
</evidence>
<dbReference type="PROSITE" id="PS50853">
    <property type="entry name" value="FN3"/>
    <property type="match status" value="4"/>
</dbReference>
<dbReference type="InterPro" id="IPR003961">
    <property type="entry name" value="FN3_dom"/>
</dbReference>
<evidence type="ECO:0000256" key="1">
    <source>
        <dbReference type="ARBA" id="ARBA00004479"/>
    </source>
</evidence>
<evidence type="ECO:0000256" key="2">
    <source>
        <dbReference type="ARBA" id="ARBA00022692"/>
    </source>
</evidence>
<evidence type="ECO:0000313" key="15">
    <source>
        <dbReference type="EnsemblMetazoa" id="CJA32128a.1"/>
    </source>
</evidence>
<dbReference type="GO" id="GO:0098609">
    <property type="term" value="P:cell-cell adhesion"/>
    <property type="evidence" value="ECO:0007669"/>
    <property type="project" value="TreeGrafter"/>
</dbReference>
<dbReference type="Gene3D" id="2.60.40.10">
    <property type="entry name" value="Immunoglobulins"/>
    <property type="match status" value="8"/>
</dbReference>
<keyword evidence="3" id="KW-0732">Signal</keyword>
<dbReference type="SMART" id="SM00408">
    <property type="entry name" value="IGc2"/>
    <property type="match status" value="3"/>
</dbReference>
<feature type="domain" description="Fibronectin type-III" evidence="14">
    <location>
        <begin position="672"/>
        <end position="769"/>
    </location>
</feature>
<dbReference type="InterPro" id="IPR013783">
    <property type="entry name" value="Ig-like_fold"/>
</dbReference>
<dbReference type="CDD" id="cd00063">
    <property type="entry name" value="FN3"/>
    <property type="match status" value="4"/>
</dbReference>
<dbReference type="CDD" id="cd00096">
    <property type="entry name" value="Ig"/>
    <property type="match status" value="2"/>
</dbReference>
<accession>A0A8R1IEH8</accession>
<keyword evidence="7" id="KW-0472">Membrane</keyword>
<feature type="domain" description="Ig-like" evidence="13">
    <location>
        <begin position="371"/>
        <end position="460"/>
    </location>
</feature>
<evidence type="ECO:0000256" key="9">
    <source>
        <dbReference type="ARBA" id="ARBA00023180"/>
    </source>
</evidence>
<sequence length="946" mass="105273">MFMVIGKKVRTSGVAFMMDRAKTKKMCCRDLDGFDESDESVQYEVTTGVGRHFVLRRPSLIASRNLDISYSWYRNSNQVTPDATHFVTADGDLVVTGVKTGDFGTYKLMASSNDLTEIVSKEYTVNDNGLSPPLQNSVSIIYFPTDRTIIETLMPNDEVFDCVTSLGSKDDVRIRWFLNNQVISGSEVGMATSLNGRRLVISNPSGFTRGEHKLECRAETAMGRSSDQKAIYLTFLSRPVLKELAKEVHRTVGSNLSLKCGVKRKNPSDIKWYKNGLMLNTQRGRLTIDRIRQEDFGPYQCEASNEAGADIANIWVKEGENNETAVLMLSEDVRSLEEEISLETPSPRKLKFFDSSKSQEQLFPFTSDVEPSLQKFTKTPKDVAILSGSDSVTFECEATGSPPPHLIWLLNGHEIQTDSTKYDLSSDRLIIHDVRKSDEGEYTCEISGSDLKATANLQVNGDSLIENGPADQKSLIGTNVEFTCEVAKEYARKATVEWFLNDALLPLNGNSGLGISRNRKGSLIIRQVGPDNTGEYKCQVTLDGRTESATAMLQMIEKPAMPERVRAELRNQTTPAKVRVLWNEGFDGNEPIIKHAIEMRTMGPTGLWSDWTIAIDNIPKEDGRPCCWTDIEDLRPSSTAEFRVVASNKHGPGKPSLPSTSVTLPQQPPSAAPRNVAASARSSHSVMVQWQQPKEEQDSGDVMGYVVRYRLAGYSSLTWNEKNLTTKDARNTLLGELITWREYEIQVAAYNKRGLGVFSESIEVTTAEGRPTQAPKNVRVKIINSTAVGVDFTAPEQQRIPGVNLGYKVQFWKGEPEKSDLFKETILDPDRRQLSTVVNELEKFGHYNLTVLCFTTPGDGPKSNPLRVVTEEDTPEVVSELSIAEVMYNGAVVTWNPPLKENGIVTKYTIRNWAASSPDVKTKYEVDGETTNFTIDGLRPSTRYGV</sequence>
<evidence type="ECO:0000256" key="10">
    <source>
        <dbReference type="ARBA" id="ARBA00023319"/>
    </source>
</evidence>
<dbReference type="InterPro" id="IPR036179">
    <property type="entry name" value="Ig-like_dom_sf"/>
</dbReference>